<dbReference type="SUPFAM" id="SSF56601">
    <property type="entry name" value="beta-lactamase/transpeptidase-like"/>
    <property type="match status" value="1"/>
</dbReference>
<organism evidence="2">
    <name type="scientific">Hellea balneolensis</name>
    <dbReference type="NCBI Taxonomy" id="287478"/>
    <lineage>
        <taxon>Bacteria</taxon>
        <taxon>Pseudomonadati</taxon>
        <taxon>Pseudomonadota</taxon>
        <taxon>Alphaproteobacteria</taxon>
        <taxon>Maricaulales</taxon>
        <taxon>Robiginitomaculaceae</taxon>
        <taxon>Hellea</taxon>
    </lineage>
</organism>
<dbReference type="PANTHER" id="PTHR43283">
    <property type="entry name" value="BETA-LACTAMASE-RELATED"/>
    <property type="match status" value="1"/>
</dbReference>
<dbReference type="Proteomes" id="UP000885830">
    <property type="component" value="Unassembled WGS sequence"/>
</dbReference>
<name>A0A7C5LZR1_9PROT</name>
<evidence type="ECO:0000259" key="1">
    <source>
        <dbReference type="Pfam" id="PF00144"/>
    </source>
</evidence>
<dbReference type="InterPro" id="IPR012338">
    <property type="entry name" value="Beta-lactam/transpept-like"/>
</dbReference>
<dbReference type="PROSITE" id="PS51257">
    <property type="entry name" value="PROKAR_LIPOPROTEIN"/>
    <property type="match status" value="1"/>
</dbReference>
<proteinExistence type="predicted"/>
<accession>A0A7C5LZR1</accession>
<dbReference type="InterPro" id="IPR001466">
    <property type="entry name" value="Beta-lactam-related"/>
</dbReference>
<feature type="domain" description="Beta-lactamase-related" evidence="1">
    <location>
        <begin position="57"/>
        <end position="431"/>
    </location>
</feature>
<dbReference type="InterPro" id="IPR050789">
    <property type="entry name" value="Diverse_Enzym_Activities"/>
</dbReference>
<dbReference type="EMBL" id="DRMJ01000173">
    <property type="protein sequence ID" value="HHL42668.1"/>
    <property type="molecule type" value="Genomic_DNA"/>
</dbReference>
<evidence type="ECO:0000313" key="2">
    <source>
        <dbReference type="EMBL" id="HHL42668.1"/>
    </source>
</evidence>
<dbReference type="Pfam" id="PF00144">
    <property type="entry name" value="Beta-lactamase"/>
    <property type="match status" value="1"/>
</dbReference>
<dbReference type="AlphaFoldDB" id="A0A7C5LZR1"/>
<sequence>MHIEKYMKSALVIFLTVLISACSTTSKPDAKIEPSGQHSQIPAPIAITPTTLRNERIDSVLQAFVREGQTPGVSVLIFENGQETYFGKAGYSDKEAKTPVSRLNVGRYYSMTKPIVGVALMRLYEQGKFQLDDPISKYLPEFKAMQVYNGENEDGSMKLVPAKRPITIRDLMRHTSGFTYGFGNSKVDELYRNKNLLSYDQTNAEFTKNLATLPLLYQPGSHYNYSVSVDVQGRLIEVLSGKTLAEYLQTAIFNPLGMSHTGFKVKPEDKHLFTPVYGYGKNGLFRMYDGHKGVPLGLDVDRPFLKDVAFESGGGGLVSTIDDYAKFANMLLRNDGSIIKPSTLNLMSQDQLGTIPNGDLGVGSGFGLDFAVKTLKQSQGAYHVPQGSFYWGGMAGTAFLIDRKNNLVFLMHKQVMNPNWPDVRKRLAKAIYGQ</sequence>
<dbReference type="GO" id="GO:0016787">
    <property type="term" value="F:hydrolase activity"/>
    <property type="evidence" value="ECO:0007669"/>
    <property type="project" value="UniProtKB-KW"/>
</dbReference>
<gene>
    <name evidence="2" type="ORF">ENJ42_03545</name>
</gene>
<protein>
    <submittedName>
        <fullName evidence="2">Class A beta-lactamase-related serine hydrolase</fullName>
    </submittedName>
</protein>
<dbReference type="PANTHER" id="PTHR43283:SF3">
    <property type="entry name" value="BETA-LACTAMASE FAMILY PROTEIN (AFU_ORTHOLOGUE AFUA_5G07500)"/>
    <property type="match status" value="1"/>
</dbReference>
<comment type="caution">
    <text evidence="2">The sequence shown here is derived from an EMBL/GenBank/DDBJ whole genome shotgun (WGS) entry which is preliminary data.</text>
</comment>
<reference evidence="2" key="1">
    <citation type="journal article" date="2020" name="mSystems">
        <title>Genome- and Community-Level Interaction Insights into Carbon Utilization and Element Cycling Functions of Hydrothermarchaeota in Hydrothermal Sediment.</title>
        <authorList>
            <person name="Zhou Z."/>
            <person name="Liu Y."/>
            <person name="Xu W."/>
            <person name="Pan J."/>
            <person name="Luo Z.H."/>
            <person name="Li M."/>
        </authorList>
    </citation>
    <scope>NUCLEOTIDE SEQUENCE [LARGE SCALE GENOMIC DNA]</scope>
    <source>
        <strain evidence="2">HyVt-485</strain>
    </source>
</reference>
<dbReference type="Gene3D" id="3.40.710.10">
    <property type="entry name" value="DD-peptidase/beta-lactamase superfamily"/>
    <property type="match status" value="1"/>
</dbReference>
<keyword evidence="2" id="KW-0378">Hydrolase</keyword>